<keyword evidence="2" id="KW-1185">Reference proteome</keyword>
<name>A0ACD5YWZ3_AVESA</name>
<dbReference type="EnsemblPlants" id="AVESA.00010b.r2.6AG1041110.1">
    <property type="protein sequence ID" value="AVESA.00010b.r2.6AG1041110.1.CDS"/>
    <property type="gene ID" value="AVESA.00010b.r2.6AG1041110"/>
</dbReference>
<evidence type="ECO:0000313" key="2">
    <source>
        <dbReference type="Proteomes" id="UP001732700"/>
    </source>
</evidence>
<evidence type="ECO:0000313" key="1">
    <source>
        <dbReference type="EnsemblPlants" id="AVESA.00010b.r2.6AG1041110.1.CDS"/>
    </source>
</evidence>
<dbReference type="Proteomes" id="UP001732700">
    <property type="component" value="Chromosome 6A"/>
</dbReference>
<accession>A0ACD5YWZ3</accession>
<reference evidence="1" key="2">
    <citation type="submission" date="2025-09" db="UniProtKB">
        <authorList>
            <consortium name="EnsemblPlants"/>
        </authorList>
    </citation>
    <scope>IDENTIFICATION</scope>
</reference>
<protein>
    <submittedName>
        <fullName evidence="1">Uncharacterized protein</fullName>
    </submittedName>
</protein>
<sequence length="565" mass="61610">MGKQVISNAGEKVKGTVTSKLPRLPSGRQGEFLPMLVRVEAPPAVKQHVPIDLVALLNVSGSMNMEAAPGASTTSRMDLLKKAMKFVIKHLHEDDGVAIVPFNEKVVTAQSTDMFRISGQRVVAQNKVDKLVAKGETAFTPALEHAVKILDERTEKNRLAVIMLLTDGLDNRKIAMYPIRPDLLKKYPVHTFGICTHEPNVLLSVAQQSGGTYSFIDDKELGKITDAFAVFLGGLNSIVAVDVLVTIQSHPSWKSEFKRIGCGFESSEITQPAVIANNYKAGYIKIGTLYAGEVKNFIAEFQVEPDTSASPRAYGQFYITYKDAPGGSPINGDGTSVNLVTGKQAGDSEENSRMVREQIVQFSVVDFLSTLHTEFKKQKNIAGAKGEKEAADALIRAGSTLETKWAEFMDMMDDDQNDGLDLDDLQNEVKEMASRLKCGAGLAYMCSWVSSQQMQRATTLGSVDTIGTQFFTPMMDDLINESQKYHVLLTQGSSAPGGGSSTKPPNAPPLSLVGQKKLDWTNLKLQAQAIVAQTQDKDLIRLRDELLATIDKAMQRDIYLAAVSS</sequence>
<organism evidence="1 2">
    <name type="scientific">Avena sativa</name>
    <name type="common">Oat</name>
    <dbReference type="NCBI Taxonomy" id="4498"/>
    <lineage>
        <taxon>Eukaryota</taxon>
        <taxon>Viridiplantae</taxon>
        <taxon>Streptophyta</taxon>
        <taxon>Embryophyta</taxon>
        <taxon>Tracheophyta</taxon>
        <taxon>Spermatophyta</taxon>
        <taxon>Magnoliopsida</taxon>
        <taxon>Liliopsida</taxon>
        <taxon>Poales</taxon>
        <taxon>Poaceae</taxon>
        <taxon>BOP clade</taxon>
        <taxon>Pooideae</taxon>
        <taxon>Poodae</taxon>
        <taxon>Poeae</taxon>
        <taxon>Poeae Chloroplast Group 1 (Aveneae type)</taxon>
        <taxon>Aveninae</taxon>
        <taxon>Avena</taxon>
    </lineage>
</organism>
<proteinExistence type="predicted"/>
<reference evidence="1" key="1">
    <citation type="submission" date="2021-05" db="EMBL/GenBank/DDBJ databases">
        <authorList>
            <person name="Scholz U."/>
            <person name="Mascher M."/>
            <person name="Fiebig A."/>
        </authorList>
    </citation>
    <scope>NUCLEOTIDE SEQUENCE [LARGE SCALE GENOMIC DNA]</scope>
</reference>